<evidence type="ECO:0000256" key="10">
    <source>
        <dbReference type="SAM" id="Phobius"/>
    </source>
</evidence>
<evidence type="ECO:0000256" key="1">
    <source>
        <dbReference type="ARBA" id="ARBA00004141"/>
    </source>
</evidence>
<dbReference type="Gene3D" id="1.20.1440.130">
    <property type="entry name" value="VKOR domain"/>
    <property type="match status" value="1"/>
</dbReference>
<evidence type="ECO:0000256" key="3">
    <source>
        <dbReference type="ARBA" id="ARBA00022692"/>
    </source>
</evidence>
<evidence type="ECO:0000313" key="13">
    <source>
        <dbReference type="Proteomes" id="UP000520814"/>
    </source>
</evidence>
<dbReference type="InterPro" id="IPR012932">
    <property type="entry name" value="VKOR"/>
</dbReference>
<organism evidence="12 13">
    <name type="scientific">Armatimonas rosea</name>
    <dbReference type="NCBI Taxonomy" id="685828"/>
    <lineage>
        <taxon>Bacteria</taxon>
        <taxon>Bacillati</taxon>
        <taxon>Armatimonadota</taxon>
        <taxon>Armatimonadia</taxon>
        <taxon>Armatimonadales</taxon>
        <taxon>Armatimonadaceae</taxon>
        <taxon>Armatimonas</taxon>
    </lineage>
</organism>
<keyword evidence="9" id="KW-0676">Redox-active center</keyword>
<keyword evidence="4" id="KW-0874">Quinone</keyword>
<dbReference type="GO" id="GO:0048038">
    <property type="term" value="F:quinone binding"/>
    <property type="evidence" value="ECO:0007669"/>
    <property type="project" value="UniProtKB-KW"/>
</dbReference>
<dbReference type="Proteomes" id="UP000520814">
    <property type="component" value="Unassembled WGS sequence"/>
</dbReference>
<feature type="transmembrane region" description="Helical" evidence="10">
    <location>
        <begin position="91"/>
        <end position="110"/>
    </location>
</feature>
<dbReference type="InterPro" id="IPR044698">
    <property type="entry name" value="VKOR/LTO1"/>
</dbReference>
<dbReference type="InterPro" id="IPR038354">
    <property type="entry name" value="VKOR_sf"/>
</dbReference>
<feature type="transmembrane region" description="Helical" evidence="10">
    <location>
        <begin position="130"/>
        <end position="148"/>
    </location>
</feature>
<accession>A0A7W9SSS3</accession>
<feature type="transmembrane region" description="Helical" evidence="10">
    <location>
        <begin position="62"/>
        <end position="79"/>
    </location>
</feature>
<evidence type="ECO:0000256" key="9">
    <source>
        <dbReference type="ARBA" id="ARBA00023284"/>
    </source>
</evidence>
<proteinExistence type="inferred from homology"/>
<name>A0A7W9SSS3_ARMRO</name>
<evidence type="ECO:0000313" key="12">
    <source>
        <dbReference type="EMBL" id="MBB6052192.1"/>
    </source>
</evidence>
<protein>
    <submittedName>
        <fullName evidence="12">Putative membrane protein</fullName>
    </submittedName>
</protein>
<dbReference type="CDD" id="cd12916">
    <property type="entry name" value="VKOR_1"/>
    <property type="match status" value="1"/>
</dbReference>
<reference evidence="12 13" key="1">
    <citation type="submission" date="2020-08" db="EMBL/GenBank/DDBJ databases">
        <title>Genomic Encyclopedia of Type Strains, Phase IV (KMG-IV): sequencing the most valuable type-strain genomes for metagenomic binning, comparative biology and taxonomic classification.</title>
        <authorList>
            <person name="Goeker M."/>
        </authorList>
    </citation>
    <scope>NUCLEOTIDE SEQUENCE [LARGE SCALE GENOMIC DNA]</scope>
    <source>
        <strain evidence="12 13">DSM 23562</strain>
    </source>
</reference>
<evidence type="ECO:0000259" key="11">
    <source>
        <dbReference type="Pfam" id="PF07884"/>
    </source>
</evidence>
<evidence type="ECO:0000256" key="8">
    <source>
        <dbReference type="ARBA" id="ARBA00023157"/>
    </source>
</evidence>
<keyword evidence="5 10" id="KW-1133">Transmembrane helix</keyword>
<dbReference type="Pfam" id="PF07884">
    <property type="entry name" value="VKOR"/>
    <property type="match status" value="1"/>
</dbReference>
<dbReference type="AlphaFoldDB" id="A0A7W9SSS3"/>
<keyword evidence="7 10" id="KW-0472">Membrane</keyword>
<feature type="domain" description="Vitamin K epoxide reductase" evidence="11">
    <location>
        <begin position="6"/>
        <end position="138"/>
    </location>
</feature>
<dbReference type="EMBL" id="JACHGW010000004">
    <property type="protein sequence ID" value="MBB6052192.1"/>
    <property type="molecule type" value="Genomic_DNA"/>
</dbReference>
<keyword evidence="13" id="KW-1185">Reference proteome</keyword>
<comment type="subcellular location">
    <subcellularLocation>
        <location evidence="1">Membrane</location>
        <topology evidence="1">Multi-pass membrane protein</topology>
    </subcellularLocation>
</comment>
<keyword evidence="6" id="KW-0560">Oxidoreductase</keyword>
<dbReference type="RefSeq" id="WP_184200773.1">
    <property type="nucleotide sequence ID" value="NZ_JACHGW010000004.1"/>
</dbReference>
<comment type="caution">
    <text evidence="12">The sequence shown here is derived from an EMBL/GenBank/DDBJ whole genome shotgun (WGS) entry which is preliminary data.</text>
</comment>
<evidence type="ECO:0000256" key="6">
    <source>
        <dbReference type="ARBA" id="ARBA00023002"/>
    </source>
</evidence>
<comment type="similarity">
    <text evidence="2">Belongs to the VKOR family.</text>
</comment>
<keyword evidence="8" id="KW-1015">Disulfide bond</keyword>
<evidence type="ECO:0000256" key="4">
    <source>
        <dbReference type="ARBA" id="ARBA00022719"/>
    </source>
</evidence>
<evidence type="ECO:0000256" key="7">
    <source>
        <dbReference type="ARBA" id="ARBA00023136"/>
    </source>
</evidence>
<dbReference type="GO" id="GO:0016491">
    <property type="term" value="F:oxidoreductase activity"/>
    <property type="evidence" value="ECO:0007669"/>
    <property type="project" value="UniProtKB-KW"/>
</dbReference>
<dbReference type="GO" id="GO:0016020">
    <property type="term" value="C:membrane"/>
    <property type="evidence" value="ECO:0007669"/>
    <property type="project" value="UniProtKB-SubCell"/>
</dbReference>
<evidence type="ECO:0000256" key="2">
    <source>
        <dbReference type="ARBA" id="ARBA00006214"/>
    </source>
</evidence>
<sequence length="155" mass="16785">MVLNRVVFILSIFGLVVAAYMWSMHSHPLDIPCGETHGAPSPCAGVALSKYSRFPVGDGPPVAMWGTFGYLALAALSFLRTGTDDLKRSRQILGVSLALAVGALGFSLWLTYIEVNILRQICKWCMTSQGIIAGIFLLLLTDWLRPLVGGTTKKS</sequence>
<keyword evidence="3 10" id="KW-0812">Transmembrane</keyword>
<evidence type="ECO:0000256" key="5">
    <source>
        <dbReference type="ARBA" id="ARBA00022989"/>
    </source>
</evidence>
<gene>
    <name evidence="12" type="ORF">HNQ39_004013</name>
</gene>